<sequence length="125" mass="14565">MSELTIRRRPKLFTIWLWMNIIFSVIGGIVYFIYPQLIMLTNPKFSITSSYLYGVMCILSLYFTILILRWKRSGFFGSMALLIVGTGLNLYYVEFQAALVGIILEMITVAYLFLGGSKRLWNYFE</sequence>
<feature type="transmembrane region" description="Helical" evidence="1">
    <location>
        <begin position="75"/>
        <end position="92"/>
    </location>
</feature>
<dbReference type="RefSeq" id="WP_069478262.1">
    <property type="nucleotide sequence ID" value="NZ_CP017111.1"/>
</dbReference>
<dbReference type="AlphaFoldDB" id="A0A1D7TKW7"/>
<keyword evidence="1" id="KW-1133">Transmembrane helix</keyword>
<evidence type="ECO:0000256" key="1">
    <source>
        <dbReference type="SAM" id="Phobius"/>
    </source>
</evidence>
<gene>
    <name evidence="2" type="ORF">SHALO_1829</name>
</gene>
<evidence type="ECO:0000313" key="2">
    <source>
        <dbReference type="EMBL" id="AOO65600.1"/>
    </source>
</evidence>
<organism evidence="2 3">
    <name type="scientific">Sulfurospirillum halorespirans DSM 13726</name>
    <dbReference type="NCBI Taxonomy" id="1193502"/>
    <lineage>
        <taxon>Bacteria</taxon>
        <taxon>Pseudomonadati</taxon>
        <taxon>Campylobacterota</taxon>
        <taxon>Epsilonproteobacteria</taxon>
        <taxon>Campylobacterales</taxon>
        <taxon>Sulfurospirillaceae</taxon>
        <taxon>Sulfurospirillum</taxon>
    </lineage>
</organism>
<keyword evidence="1" id="KW-0472">Membrane</keyword>
<reference evidence="3" key="1">
    <citation type="submission" date="2016-08" db="EMBL/GenBank/DDBJ databases">
        <title>Complete genome sequence of the organohalide-respiring Epsilonproteobacterium Sulfurospirillum halorespirans.</title>
        <authorList>
            <person name="Goris T."/>
            <person name="Zimmermann J."/>
            <person name="Schenz B."/>
            <person name="Lemos M."/>
            <person name="Hackermueller J."/>
            <person name="Diekert G."/>
        </authorList>
    </citation>
    <scope>NUCLEOTIDE SEQUENCE [LARGE SCALE GENOMIC DNA]</scope>
    <source>
        <strain>DSM 13726</strain>
        <strain evidence="3">PCE-M2</strain>
    </source>
</reference>
<keyword evidence="3" id="KW-1185">Reference proteome</keyword>
<dbReference type="Proteomes" id="UP000094609">
    <property type="component" value="Chromosome"/>
</dbReference>
<proteinExistence type="predicted"/>
<evidence type="ECO:0000313" key="3">
    <source>
        <dbReference type="Proteomes" id="UP000094609"/>
    </source>
</evidence>
<feature type="transmembrane region" description="Helical" evidence="1">
    <location>
        <begin position="98"/>
        <end position="114"/>
    </location>
</feature>
<keyword evidence="1" id="KW-0812">Transmembrane</keyword>
<feature type="transmembrane region" description="Helical" evidence="1">
    <location>
        <begin position="12"/>
        <end position="34"/>
    </location>
</feature>
<dbReference type="STRING" id="1193502.SHALO_1829"/>
<dbReference type="EMBL" id="CP017111">
    <property type="protein sequence ID" value="AOO65600.1"/>
    <property type="molecule type" value="Genomic_DNA"/>
</dbReference>
<feature type="transmembrane region" description="Helical" evidence="1">
    <location>
        <begin position="50"/>
        <end position="68"/>
    </location>
</feature>
<dbReference type="KEGG" id="shal:SHALO_1829"/>
<name>A0A1D7TKW7_9BACT</name>
<protein>
    <submittedName>
        <fullName evidence="2">Uncharacterized protein</fullName>
    </submittedName>
</protein>
<accession>A0A1D7TKW7</accession>